<proteinExistence type="predicted"/>
<organism evidence="1 2">
    <name type="scientific">Microcystis phage Mvi-JY20</name>
    <dbReference type="NCBI Taxonomy" id="3128146"/>
    <lineage>
        <taxon>Viruses</taxon>
        <taxon>Duplodnaviria</taxon>
        <taxon>Heunggongvirae</taxon>
        <taxon>Uroviricota</taxon>
        <taxon>Caudoviricetes</taxon>
    </lineage>
</organism>
<protein>
    <submittedName>
        <fullName evidence="1">Uncharacterized protein</fullName>
    </submittedName>
</protein>
<sequence length="30" mass="3470">MILVDVRFRYIKFHESEMASIGARKRSTAG</sequence>
<accession>A0AAX4QII7</accession>
<evidence type="ECO:0000313" key="2">
    <source>
        <dbReference type="Proteomes" id="UP001459105"/>
    </source>
</evidence>
<evidence type="ECO:0000313" key="1">
    <source>
        <dbReference type="EMBL" id="XAI95507.1"/>
    </source>
</evidence>
<reference evidence="1" key="1">
    <citation type="submission" date="2024-03" db="EMBL/GenBank/DDBJ databases">
        <authorList>
            <person name="Lin W."/>
            <person name="Li D."/>
            <person name="Tong Y."/>
        </authorList>
    </citation>
    <scope>NUCLEOTIDE SEQUENCE</scope>
</reference>
<dbReference type="Proteomes" id="UP001459105">
    <property type="component" value="Segment"/>
</dbReference>
<dbReference type="EMBL" id="PP438412">
    <property type="protein sequence ID" value="XAI95507.1"/>
    <property type="molecule type" value="Genomic_DNA"/>
</dbReference>
<name>A0AAX4QII7_9CAUD</name>